<dbReference type="OrthoDB" id="1452700at2"/>
<dbReference type="GeneID" id="93131466"/>
<reference evidence="1 2" key="1">
    <citation type="submission" date="2020-12" db="EMBL/GenBank/DDBJ databases">
        <title>FDA dAtabase for Regulatory Grade micrObial Sequences (FDA-ARGOS): Supporting development and validation of Infectious Disease Dx tests.</title>
        <authorList>
            <person name="Kerrigan L."/>
            <person name="Long C."/>
            <person name="Tallon L."/>
            <person name="Sadzewicz L."/>
            <person name="Zhao X."/>
            <person name="Boylan J."/>
            <person name="Ott S."/>
            <person name="Bowen H."/>
            <person name="Vavikolanu K."/>
            <person name="Mehta A."/>
            <person name="Aluvathingal J."/>
            <person name="Nadendla S."/>
            <person name="Yan Y."/>
            <person name="Sichtig H."/>
        </authorList>
    </citation>
    <scope>NUCLEOTIDE SEQUENCE [LARGE SCALE GENOMIC DNA]</scope>
    <source>
        <strain evidence="1 2">FDAARGOS_1031</strain>
    </source>
</reference>
<keyword evidence="2" id="KW-1185">Reference proteome</keyword>
<evidence type="ECO:0000313" key="1">
    <source>
        <dbReference type="EMBL" id="QQN57091.1"/>
    </source>
</evidence>
<gene>
    <name evidence="1" type="ORF">I6H88_11525</name>
</gene>
<dbReference type="AlphaFoldDB" id="A0A7T7UVP7"/>
<dbReference type="Proteomes" id="UP000595426">
    <property type="component" value="Chromosome"/>
</dbReference>
<proteinExistence type="predicted"/>
<protein>
    <submittedName>
        <fullName evidence="1">Uncharacterized protein</fullName>
    </submittedName>
</protein>
<dbReference type="RefSeq" id="WP_034870984.1">
    <property type="nucleotide sequence ID" value="NZ_CBCSDR010000007.1"/>
</dbReference>
<evidence type="ECO:0000313" key="2">
    <source>
        <dbReference type="Proteomes" id="UP000595426"/>
    </source>
</evidence>
<accession>A0A7T7UVP7</accession>
<sequence>MSTQHKRKAGNLYLQEYLPPVIKHTNTENNGEIAQNIIADINTEKKPLREYIPPTIDVILVEMENGIAANSGFALPIKANAPVNETWNNADINPDQPIYW</sequence>
<name>A0A7T7UVP7_9FLAO</name>
<organism evidence="1 2">
    <name type="scientific">Elizabethkingia bruuniana</name>
    <dbReference type="NCBI Taxonomy" id="1756149"/>
    <lineage>
        <taxon>Bacteria</taxon>
        <taxon>Pseudomonadati</taxon>
        <taxon>Bacteroidota</taxon>
        <taxon>Flavobacteriia</taxon>
        <taxon>Flavobacteriales</taxon>
        <taxon>Weeksellaceae</taxon>
        <taxon>Elizabethkingia</taxon>
    </lineage>
</organism>
<dbReference type="EMBL" id="CP067018">
    <property type="protein sequence ID" value="QQN57091.1"/>
    <property type="molecule type" value="Genomic_DNA"/>
</dbReference>
<dbReference type="KEGG" id="egm:AYC65_01035"/>